<sequence>MEIAWIDGKPATRDEALRVAGDLFAKARQPFICGLRTDVSGLRAALALARQAGAIVDHGASSSIYGLISAARDAGAFLAAPAEMRRRADRVLIVGDDAGRVGADVLKLLAETKPDLGVETRKSGRRFLALSRQAVAIDPGSDISHLDCASKDVVDVLGMVRAKLAGRRVAEGPVGAGAVETLAAFLGEAGFAAIVFSPAEFGEIGTEMILGLAGDLNDMARVSTLPVVEWPDAMGAALVATWTSGFPLRVSFGRGAAEHDAQLYSTERQLSDEGEADLVVLVDALAGETSAVSGFARPTIVIADDPAGPSAAKVVFKVAAAGRDHDGVLYEPRFGSFVGVTGKNQSGLPTAAETLDALAGTLGGTAAEAA</sequence>
<dbReference type="EMBL" id="SOZD01000001">
    <property type="protein sequence ID" value="TFF27781.1"/>
    <property type="molecule type" value="Genomic_DNA"/>
</dbReference>
<accession>A0A4Y8RW81</accession>
<dbReference type="AlphaFoldDB" id="A0A4Y8RW81"/>
<dbReference type="RefSeq" id="WP_134760717.1">
    <property type="nucleotide sequence ID" value="NZ_SOZD01000001.1"/>
</dbReference>
<gene>
    <name evidence="1" type="ORF">E3C22_04815</name>
</gene>
<protein>
    <recommendedName>
        <fullName evidence="3">Tungsten formylmethanofuran dehydrogenase</fullName>
    </recommendedName>
</protein>
<proteinExistence type="predicted"/>
<comment type="caution">
    <text evidence="1">The sequence shown here is derived from an EMBL/GenBank/DDBJ whole genome shotgun (WGS) entry which is preliminary data.</text>
</comment>
<evidence type="ECO:0000313" key="1">
    <source>
        <dbReference type="EMBL" id="TFF27781.1"/>
    </source>
</evidence>
<keyword evidence="2" id="KW-1185">Reference proteome</keyword>
<dbReference type="OrthoDB" id="7914675at2"/>
<dbReference type="Proteomes" id="UP000298179">
    <property type="component" value="Unassembled WGS sequence"/>
</dbReference>
<evidence type="ECO:0000313" key="2">
    <source>
        <dbReference type="Proteomes" id="UP000298179"/>
    </source>
</evidence>
<evidence type="ECO:0008006" key="3">
    <source>
        <dbReference type="Google" id="ProtNLM"/>
    </source>
</evidence>
<name>A0A4Y8RW81_9HYPH</name>
<reference evidence="1 2" key="1">
    <citation type="submission" date="2019-03" db="EMBL/GenBank/DDBJ databases">
        <title>Jiella endophytica sp. nov., a novel endophytic bacterium isolated from root of Ficus microcarpa Linn. f.</title>
        <authorList>
            <person name="Tuo L."/>
        </authorList>
    </citation>
    <scope>NUCLEOTIDE SEQUENCE [LARGE SCALE GENOMIC DNA]</scope>
    <source>
        <strain evidence="1 2">CBS5Q-3</strain>
    </source>
</reference>
<organism evidence="1 2">
    <name type="scientific">Jiella endophytica</name>
    <dbReference type="NCBI Taxonomy" id="2558362"/>
    <lineage>
        <taxon>Bacteria</taxon>
        <taxon>Pseudomonadati</taxon>
        <taxon>Pseudomonadota</taxon>
        <taxon>Alphaproteobacteria</taxon>
        <taxon>Hyphomicrobiales</taxon>
        <taxon>Aurantimonadaceae</taxon>
        <taxon>Jiella</taxon>
    </lineage>
</organism>